<protein>
    <submittedName>
        <fullName evidence="3">NAD-dependent epimerase/dehydratase family protein</fullName>
    </submittedName>
</protein>
<dbReference type="Proteomes" id="UP001501772">
    <property type="component" value="Unassembled WGS sequence"/>
</dbReference>
<evidence type="ECO:0000259" key="2">
    <source>
        <dbReference type="Pfam" id="PF01370"/>
    </source>
</evidence>
<dbReference type="EMBL" id="BAABBY010000004">
    <property type="protein sequence ID" value="GAA4203299.1"/>
    <property type="molecule type" value="Genomic_DNA"/>
</dbReference>
<name>A0ABP8BCU7_9SPHI</name>
<dbReference type="PANTHER" id="PTHR42687">
    <property type="entry name" value="L-THREONINE 3-DEHYDROGENASE"/>
    <property type="match status" value="1"/>
</dbReference>
<sequence>MEKILIIGACGQIGRELTETLRKIHGRENIIASDMRRAEDIGQDFQPYLQFNVLDRIQLGSILRNYGITQIYHLAAMLSAKGEKNPQQAWTLNMDGLLHVLDASVECGIKKIFWPSSIAVFGPDAQKINCPQVNSSIPSTVYGISKAAGEHWCQYYHQTYGLDIRSLRFPGLISYKALPGGGTTDYAVDIFHSAVAGETFDCFLKADTFLPMMFMEDAIRATLEIMDAPAEEIRIRTSYNLSAMSFSPEQLYSEIREHFPRFKIRYKPDARQQIADSWPCSVNDTRAMMDWGGIPRYDLAAMTREMIEQLSSAKSLKRPADQAEA</sequence>
<organism evidence="3 4">
    <name type="scientific">Pedobacter jeongneungensis</name>
    <dbReference type="NCBI Taxonomy" id="947309"/>
    <lineage>
        <taxon>Bacteria</taxon>
        <taxon>Pseudomonadati</taxon>
        <taxon>Bacteroidota</taxon>
        <taxon>Sphingobacteriia</taxon>
        <taxon>Sphingobacteriales</taxon>
        <taxon>Sphingobacteriaceae</taxon>
        <taxon>Pedobacter</taxon>
    </lineage>
</organism>
<dbReference type="InterPro" id="IPR051225">
    <property type="entry name" value="NAD(P)_epim/dehydratase"/>
</dbReference>
<comment type="caution">
    <text evidence="3">The sequence shown here is derived from an EMBL/GenBank/DDBJ whole genome shotgun (WGS) entry which is preliminary data.</text>
</comment>
<dbReference type="SUPFAM" id="SSF51735">
    <property type="entry name" value="NAD(P)-binding Rossmann-fold domains"/>
    <property type="match status" value="1"/>
</dbReference>
<proteinExistence type="inferred from homology"/>
<evidence type="ECO:0000256" key="1">
    <source>
        <dbReference type="ARBA" id="ARBA00007637"/>
    </source>
</evidence>
<feature type="domain" description="NAD-dependent epimerase/dehydratase" evidence="2">
    <location>
        <begin position="4"/>
        <end position="232"/>
    </location>
</feature>
<dbReference type="Pfam" id="PF01370">
    <property type="entry name" value="Epimerase"/>
    <property type="match status" value="1"/>
</dbReference>
<dbReference type="InterPro" id="IPR036291">
    <property type="entry name" value="NAD(P)-bd_dom_sf"/>
</dbReference>
<accession>A0ABP8BCU7</accession>
<evidence type="ECO:0000313" key="3">
    <source>
        <dbReference type="EMBL" id="GAA4203299.1"/>
    </source>
</evidence>
<dbReference type="Gene3D" id="3.40.50.720">
    <property type="entry name" value="NAD(P)-binding Rossmann-like Domain"/>
    <property type="match status" value="1"/>
</dbReference>
<comment type="similarity">
    <text evidence="1">Belongs to the NAD(P)-dependent epimerase/dehydratase family.</text>
</comment>
<dbReference type="RefSeq" id="WP_344851268.1">
    <property type="nucleotide sequence ID" value="NZ_BAABBY010000004.1"/>
</dbReference>
<reference evidence="4" key="1">
    <citation type="journal article" date="2019" name="Int. J. Syst. Evol. Microbiol.">
        <title>The Global Catalogue of Microorganisms (GCM) 10K type strain sequencing project: providing services to taxonomists for standard genome sequencing and annotation.</title>
        <authorList>
            <consortium name="The Broad Institute Genomics Platform"/>
            <consortium name="The Broad Institute Genome Sequencing Center for Infectious Disease"/>
            <person name="Wu L."/>
            <person name="Ma J."/>
        </authorList>
    </citation>
    <scope>NUCLEOTIDE SEQUENCE [LARGE SCALE GENOMIC DNA]</scope>
    <source>
        <strain evidence="4">JCM 17626</strain>
    </source>
</reference>
<dbReference type="PANTHER" id="PTHR42687:SF1">
    <property type="entry name" value="L-THREONINE 3-DEHYDROGENASE, MITOCHONDRIAL"/>
    <property type="match status" value="1"/>
</dbReference>
<keyword evidence="4" id="KW-1185">Reference proteome</keyword>
<evidence type="ECO:0000313" key="4">
    <source>
        <dbReference type="Proteomes" id="UP001501772"/>
    </source>
</evidence>
<gene>
    <name evidence="3" type="ORF">GCM10022289_19310</name>
</gene>
<dbReference type="InterPro" id="IPR001509">
    <property type="entry name" value="Epimerase_deHydtase"/>
</dbReference>